<proteinExistence type="predicted"/>
<dbReference type="Proteomes" id="UP000484842">
    <property type="component" value="Unassembled WGS sequence"/>
</dbReference>
<dbReference type="RefSeq" id="WP_152872406.1">
    <property type="nucleotide sequence ID" value="NZ_WBSL01000015.1"/>
</dbReference>
<organism evidence="1 2">
    <name type="scientific">Deinococcus terrestris</name>
    <dbReference type="NCBI Taxonomy" id="2651870"/>
    <lineage>
        <taxon>Bacteria</taxon>
        <taxon>Thermotogati</taxon>
        <taxon>Deinococcota</taxon>
        <taxon>Deinococci</taxon>
        <taxon>Deinococcales</taxon>
        <taxon>Deinococcaceae</taxon>
        <taxon>Deinococcus</taxon>
    </lineage>
</organism>
<name>A0A7X1NYF4_9DEIO</name>
<comment type="caution">
    <text evidence="1">The sequence shown here is derived from an EMBL/GenBank/DDBJ whole genome shotgun (WGS) entry which is preliminary data.</text>
</comment>
<gene>
    <name evidence="1" type="ORF">F8S09_15705</name>
</gene>
<dbReference type="PROSITE" id="PS51257">
    <property type="entry name" value="PROKAR_LIPOPROTEIN"/>
    <property type="match status" value="1"/>
</dbReference>
<keyword evidence="2" id="KW-1185">Reference proteome</keyword>
<sequence>MKQLRPLALIFPLVLAACQSSLSRDEPRLLAEGYRKLSPYAYVREDPDGHHFSFRAEGALGSAVVLTHMREMERQLRRELDQRRARGLEDQTTRDLERQVRATEQHVESMIRAFR</sequence>
<dbReference type="AlphaFoldDB" id="A0A7X1NYF4"/>
<accession>A0A7X1NYF4</accession>
<dbReference type="EMBL" id="WBSL01000015">
    <property type="protein sequence ID" value="MPY68102.1"/>
    <property type="molecule type" value="Genomic_DNA"/>
</dbReference>
<evidence type="ECO:0000313" key="2">
    <source>
        <dbReference type="Proteomes" id="UP000484842"/>
    </source>
</evidence>
<protein>
    <submittedName>
        <fullName evidence="1">Uncharacterized protein</fullName>
    </submittedName>
</protein>
<reference evidence="1 2" key="1">
    <citation type="submission" date="2019-10" db="EMBL/GenBank/DDBJ databases">
        <title>Deinococcus sp. isolated from soil.</title>
        <authorList>
            <person name="Li Y."/>
            <person name="Wang J."/>
        </authorList>
    </citation>
    <scope>NUCLEOTIDE SEQUENCE [LARGE SCALE GENOMIC DNA]</scope>
    <source>
        <strain evidence="1 2">SDU3-2</strain>
    </source>
</reference>
<evidence type="ECO:0000313" key="1">
    <source>
        <dbReference type="EMBL" id="MPY68102.1"/>
    </source>
</evidence>